<dbReference type="InterPro" id="IPR027417">
    <property type="entry name" value="P-loop_NTPase"/>
</dbReference>
<feature type="domain" description="Disease resistance R13L4/SHOC-2-like LRR" evidence="10">
    <location>
        <begin position="577"/>
        <end position="920"/>
    </location>
</feature>
<name>A0A0E0G589_ORYNI</name>
<evidence type="ECO:0000313" key="11">
    <source>
        <dbReference type="EnsemblPlants" id="ONIVA02G14420.1"/>
    </source>
</evidence>
<dbReference type="Gene3D" id="3.80.10.10">
    <property type="entry name" value="Ribonuclease Inhibitor"/>
    <property type="match status" value="1"/>
</dbReference>
<dbReference type="InterPro" id="IPR044974">
    <property type="entry name" value="Disease_R_plants"/>
</dbReference>
<protein>
    <recommendedName>
        <fullName evidence="13">NB-ARC domain-containing protein</fullName>
    </recommendedName>
</protein>
<dbReference type="InterPro" id="IPR002182">
    <property type="entry name" value="NB-ARC"/>
</dbReference>
<dbReference type="InterPro" id="IPR001611">
    <property type="entry name" value="Leu-rich_rpt"/>
</dbReference>
<dbReference type="InterPro" id="IPR036388">
    <property type="entry name" value="WH-like_DNA-bd_sf"/>
</dbReference>
<dbReference type="PANTHER" id="PTHR23155:SF1005">
    <property type="entry name" value="OS07G0197300 PROTEIN"/>
    <property type="match status" value="1"/>
</dbReference>
<dbReference type="SUPFAM" id="SSF52058">
    <property type="entry name" value="L domain-like"/>
    <property type="match status" value="1"/>
</dbReference>
<reference evidence="11" key="1">
    <citation type="submission" date="2015-04" db="UniProtKB">
        <authorList>
            <consortium name="EnsemblPlants"/>
        </authorList>
    </citation>
    <scope>IDENTIFICATION</scope>
    <source>
        <strain evidence="11">SL10</strain>
    </source>
</reference>
<keyword evidence="5" id="KW-0611">Plant defense</keyword>
<evidence type="ECO:0000256" key="3">
    <source>
        <dbReference type="ARBA" id="ARBA00022737"/>
    </source>
</evidence>
<organism evidence="11">
    <name type="scientific">Oryza nivara</name>
    <name type="common">Indian wild rice</name>
    <name type="synonym">Oryza sativa f. spontanea</name>
    <dbReference type="NCBI Taxonomy" id="4536"/>
    <lineage>
        <taxon>Eukaryota</taxon>
        <taxon>Viridiplantae</taxon>
        <taxon>Streptophyta</taxon>
        <taxon>Embryophyta</taxon>
        <taxon>Tracheophyta</taxon>
        <taxon>Spermatophyta</taxon>
        <taxon>Magnoliopsida</taxon>
        <taxon>Liliopsida</taxon>
        <taxon>Poales</taxon>
        <taxon>Poaceae</taxon>
        <taxon>BOP clade</taxon>
        <taxon>Oryzoideae</taxon>
        <taxon>Oryzeae</taxon>
        <taxon>Oryzinae</taxon>
        <taxon>Oryza</taxon>
    </lineage>
</organism>
<dbReference type="InterPro" id="IPR041118">
    <property type="entry name" value="Rx_N"/>
</dbReference>
<dbReference type="PANTHER" id="PTHR23155">
    <property type="entry name" value="DISEASE RESISTANCE PROTEIN RP"/>
    <property type="match status" value="1"/>
</dbReference>
<evidence type="ECO:0000313" key="12">
    <source>
        <dbReference type="Proteomes" id="UP000006591"/>
    </source>
</evidence>
<evidence type="ECO:0000259" key="9">
    <source>
        <dbReference type="Pfam" id="PF23559"/>
    </source>
</evidence>
<feature type="domain" description="Disease resistance protein winged helix" evidence="9">
    <location>
        <begin position="457"/>
        <end position="528"/>
    </location>
</feature>
<evidence type="ECO:0000256" key="2">
    <source>
        <dbReference type="ARBA" id="ARBA00022614"/>
    </source>
</evidence>
<dbReference type="eggNOG" id="KOG4658">
    <property type="taxonomic scope" value="Eukaryota"/>
</dbReference>
<dbReference type="InterPro" id="IPR038005">
    <property type="entry name" value="RX-like_CC"/>
</dbReference>
<dbReference type="Gramene" id="ONIVA02G14420.1">
    <property type="protein sequence ID" value="ONIVA02G14420.1"/>
    <property type="gene ID" value="ONIVA02G14420"/>
</dbReference>
<dbReference type="InterPro" id="IPR058922">
    <property type="entry name" value="WHD_DRP"/>
</dbReference>
<proteinExistence type="inferred from homology"/>
<dbReference type="HOGENOM" id="CLU_000837_25_0_1"/>
<keyword evidence="3" id="KW-0677">Repeat</keyword>
<dbReference type="SUPFAM" id="SSF52540">
    <property type="entry name" value="P-loop containing nucleoside triphosphate hydrolases"/>
    <property type="match status" value="1"/>
</dbReference>
<dbReference type="EnsemblPlants" id="ONIVA02G14420.1">
    <property type="protein sequence ID" value="ONIVA02G14420.1"/>
    <property type="gene ID" value="ONIVA02G14420"/>
</dbReference>
<evidence type="ECO:0000259" key="10">
    <source>
        <dbReference type="Pfam" id="PF23598"/>
    </source>
</evidence>
<dbReference type="OMA" id="FVREWMR"/>
<dbReference type="GO" id="GO:0002758">
    <property type="term" value="P:innate immune response-activating signaling pathway"/>
    <property type="evidence" value="ECO:0007669"/>
    <property type="project" value="UniProtKB-ARBA"/>
</dbReference>
<dbReference type="Gene3D" id="1.20.5.4130">
    <property type="match status" value="1"/>
</dbReference>
<dbReference type="Pfam" id="PF00931">
    <property type="entry name" value="NB-ARC"/>
    <property type="match status" value="1"/>
</dbReference>
<evidence type="ECO:0008006" key="13">
    <source>
        <dbReference type="Google" id="ProtNLM"/>
    </source>
</evidence>
<evidence type="ECO:0000256" key="1">
    <source>
        <dbReference type="ARBA" id="ARBA00008894"/>
    </source>
</evidence>
<keyword evidence="2" id="KW-0433">Leucine-rich repeat</keyword>
<dbReference type="PROSITE" id="PS51450">
    <property type="entry name" value="LRR"/>
    <property type="match status" value="1"/>
</dbReference>
<reference evidence="11" key="2">
    <citation type="submission" date="2018-04" db="EMBL/GenBank/DDBJ databases">
        <title>OnivRS2 (Oryza nivara Reference Sequence Version 2).</title>
        <authorList>
            <person name="Zhang J."/>
            <person name="Kudrna D."/>
            <person name="Lee S."/>
            <person name="Talag J."/>
            <person name="Rajasekar S."/>
            <person name="Welchert J."/>
            <person name="Hsing Y.-I."/>
            <person name="Wing R.A."/>
        </authorList>
    </citation>
    <scope>NUCLEOTIDE SEQUENCE [LARGE SCALE GENOMIC DNA]</scope>
    <source>
        <strain evidence="11">SL10</strain>
    </source>
</reference>
<dbReference type="InterPro" id="IPR055414">
    <property type="entry name" value="LRR_R13L4/SHOC2-like"/>
</dbReference>
<dbReference type="Proteomes" id="UP000006591">
    <property type="component" value="Chromosome 2"/>
</dbReference>
<evidence type="ECO:0000256" key="6">
    <source>
        <dbReference type="ARBA" id="ARBA00023054"/>
    </source>
</evidence>
<dbReference type="PRINTS" id="PR00364">
    <property type="entry name" value="DISEASERSIST"/>
</dbReference>
<dbReference type="CDD" id="cd14798">
    <property type="entry name" value="RX-CC_like"/>
    <property type="match status" value="1"/>
</dbReference>
<sequence length="936" mass="105093">MDQAAGGAQGMVLSVGQLLGEEYRQLRGVGGEVAQLRDELATMNALLRMQSEAGEGAVDHFVREWMRQVCEVAYDAEDCIDLYFCRCRVRLQLSDGVLSWARHLASTLFPRRRLAGDIKALRARAIEISERHARYGVNREELRGWTASAAALVPATAAAFHPAACGSDQLVGIEGQANTLADKLKAVDESSNLKVFSIVGFGGLGKTTLAMEVCRKLESVFQRQAMVSVSQAFDASKDLQVLLKRIILQIIKPKKSNENSINEEQSTGDIDSMDVSTLFQKLEVSLTGMRYLIVIDDVWSTSAWNAIQSKLPENNCGSIIMVTTRVETVAKASSSPSVSGDYMHKINPLGEKDAEKLFVSRAFGYKESCCPEDLKEQMKSILKKCARLPLAIVSIAGLLSSYRSSSSGSIRMWQRISNSIGSQMEIHPTLEGMKQIIALSYNHLPHHLKACMLYLSIFPEDYVTKKKRLLLRWIAEGFVMEKRGLTMFEVAESYYDEVVSRSLIDAARVRLDGTVKAVKVHDMMLEVIVSKSLEENFFNFVGAQYGGGTPSYDSVRRLAIHRDGGPKHVVDVMSATHVRSLSAFGAQGNRLALLHRLAEFTLLKVLDLEDCKEVKDCHVKYICRLFLLRFLSLRNTDVSTISSQISRLQHLQTLNLYGTRIENLPTLVTMLERLEYLFFSERWSMRRWEIPVGLKKMMALCTLRTIRLPNDPNVVKEIGALAQLQTLDITILNSSEEVLANLADALDKTNNLRSLYAYGTGKDEHKDRLLNFLLRLKTPPLLLESVRIDGVMDQLPKWFNSLVHLVKMYTWRVSLMGDHLLGVFCELPNLASVSLGYDSCTDDELLVRSAFKFPALKSFYVDPYIMPRAIRFEKSTMEKIETFGVFFYDNDGAGRPILAGIENLTSLKKLEVLTHSINAEIEILDRLKVERARHQV</sequence>
<dbReference type="Pfam" id="PF23598">
    <property type="entry name" value="LRR_14"/>
    <property type="match status" value="1"/>
</dbReference>
<dbReference type="Pfam" id="PF18052">
    <property type="entry name" value="Rx_N"/>
    <property type="match status" value="1"/>
</dbReference>
<feature type="domain" description="NB-ARC" evidence="7">
    <location>
        <begin position="178"/>
        <end position="363"/>
    </location>
</feature>
<dbReference type="GO" id="GO:0042742">
    <property type="term" value="P:defense response to bacterium"/>
    <property type="evidence" value="ECO:0007669"/>
    <property type="project" value="UniProtKB-ARBA"/>
</dbReference>
<evidence type="ECO:0000256" key="4">
    <source>
        <dbReference type="ARBA" id="ARBA00022741"/>
    </source>
</evidence>
<comment type="similarity">
    <text evidence="1">Belongs to the disease resistance NB-LRR family.</text>
</comment>
<dbReference type="InterPro" id="IPR032675">
    <property type="entry name" value="LRR_dom_sf"/>
</dbReference>
<accession>A0A0E0G589</accession>
<dbReference type="Gene3D" id="3.40.50.300">
    <property type="entry name" value="P-loop containing nucleotide triphosphate hydrolases"/>
    <property type="match status" value="1"/>
</dbReference>
<dbReference type="GO" id="GO:0009626">
    <property type="term" value="P:plant-type hypersensitive response"/>
    <property type="evidence" value="ECO:0007669"/>
    <property type="project" value="UniProtKB-ARBA"/>
</dbReference>
<dbReference type="Pfam" id="PF23559">
    <property type="entry name" value="WHD_DRP"/>
    <property type="match status" value="1"/>
</dbReference>
<dbReference type="GO" id="GO:0043531">
    <property type="term" value="F:ADP binding"/>
    <property type="evidence" value="ECO:0007669"/>
    <property type="project" value="InterPro"/>
</dbReference>
<evidence type="ECO:0000259" key="7">
    <source>
        <dbReference type="Pfam" id="PF00931"/>
    </source>
</evidence>
<feature type="domain" description="Disease resistance N-terminal" evidence="8">
    <location>
        <begin position="15"/>
        <end position="86"/>
    </location>
</feature>
<keyword evidence="12" id="KW-1185">Reference proteome</keyword>
<keyword evidence="4" id="KW-0547">Nucleotide-binding</keyword>
<dbReference type="FunFam" id="1.10.10.10:FF:000322">
    <property type="entry name" value="Probable disease resistance protein At1g63360"/>
    <property type="match status" value="1"/>
</dbReference>
<dbReference type="STRING" id="4536.A0A0E0G589"/>
<evidence type="ECO:0000256" key="5">
    <source>
        <dbReference type="ARBA" id="ARBA00022821"/>
    </source>
</evidence>
<dbReference type="AlphaFoldDB" id="A0A0E0G589"/>
<evidence type="ECO:0000259" key="8">
    <source>
        <dbReference type="Pfam" id="PF18052"/>
    </source>
</evidence>
<keyword evidence="6" id="KW-0175">Coiled coil</keyword>
<dbReference type="Gene3D" id="1.10.10.10">
    <property type="entry name" value="Winged helix-like DNA-binding domain superfamily/Winged helix DNA-binding domain"/>
    <property type="match status" value="1"/>
</dbReference>